<evidence type="ECO:0000313" key="2">
    <source>
        <dbReference type="Proteomes" id="UP000215244"/>
    </source>
</evidence>
<accession>A0A223V7X4</accession>
<dbReference type="Proteomes" id="UP000215244">
    <property type="component" value="Chromosome"/>
</dbReference>
<dbReference type="AlphaFoldDB" id="A0A223V7X4"/>
<dbReference type="KEGG" id="marb:CJ263_13185"/>
<dbReference type="InterPro" id="IPR027417">
    <property type="entry name" value="P-loop_NTPase"/>
</dbReference>
<keyword evidence="2" id="KW-1185">Reference proteome</keyword>
<organism evidence="1 2">
    <name type="scientific">Maribacter cobaltidurans</name>
    <dbReference type="NCBI Taxonomy" id="1178778"/>
    <lineage>
        <taxon>Bacteria</taxon>
        <taxon>Pseudomonadati</taxon>
        <taxon>Bacteroidota</taxon>
        <taxon>Flavobacteriia</taxon>
        <taxon>Flavobacteriales</taxon>
        <taxon>Flavobacteriaceae</taxon>
        <taxon>Maribacter</taxon>
    </lineage>
</organism>
<evidence type="ECO:0000313" key="1">
    <source>
        <dbReference type="EMBL" id="ASV31088.1"/>
    </source>
</evidence>
<sequence>MREKLSELRELKDHQEKKEENLLIIGNAEKIDGIPIVDSSEIGKTSIYDYIRYLTQKYKTESQSINQLSSQNKKYEESNLKLRDSLKTLDYQYRKISSRIDKLNIEISGYENYLDRIQNNKYKNKQLKKIQEFSTDLNIKTCPICEARLEKNEEGECILCHTDLSKKISTPEQNLIFLEDEEKTFKKVISQRIFDRRKLIEKRSNIKDKIKEYESQLEHQTKTYAGKEFANLRKRILDIDATHKKMERYTRISVRWEELEPIRKKIDNLENQIEKLREKISQYQQTEKDILIINTIQNLVRSYVSELGLFKGNKGLIDNIRVDETDNYTPYLDNFDIYNISSSSDNIRIILSYYLALLQTSIKLDQINEICYPKLLILDEPKQQNLDSDSLMDCVNLIENITYNSSQVILTTYSELQTDKDKFDDHIIYEMKDKNDYLLKRIN</sequence>
<dbReference type="EMBL" id="CP022957">
    <property type="protein sequence ID" value="ASV31088.1"/>
    <property type="molecule type" value="Genomic_DNA"/>
</dbReference>
<dbReference type="Gene3D" id="3.40.50.300">
    <property type="entry name" value="P-loop containing nucleotide triphosphate hydrolases"/>
    <property type="match status" value="1"/>
</dbReference>
<protein>
    <submittedName>
        <fullName evidence="1">Uncharacterized protein</fullName>
    </submittedName>
</protein>
<name>A0A223V7X4_9FLAO</name>
<dbReference type="SUPFAM" id="SSF52540">
    <property type="entry name" value="P-loop containing nucleoside triphosphate hydrolases"/>
    <property type="match status" value="1"/>
</dbReference>
<reference evidence="1 2" key="1">
    <citation type="submission" date="2017-08" db="EMBL/GenBank/DDBJ databases">
        <title>The complete genome sequence of Maribacter sp. B1, isolated from deep-sea sediment.</title>
        <authorList>
            <person name="Wu Y.-H."/>
            <person name="Cheng H."/>
            <person name="Xu X.-W."/>
        </authorList>
    </citation>
    <scope>NUCLEOTIDE SEQUENCE [LARGE SCALE GENOMIC DNA]</scope>
    <source>
        <strain evidence="1 2">B1</strain>
    </source>
</reference>
<gene>
    <name evidence="1" type="ORF">CJ263_13185</name>
</gene>
<proteinExistence type="predicted"/>